<dbReference type="AlphaFoldDB" id="C8ZDP5"/>
<proteinExistence type="predicted"/>
<name>C8ZDP5_YEAS8</name>
<protein>
    <submittedName>
        <fullName evidence="1">EC1118_1L7_1354p</fullName>
    </submittedName>
</protein>
<evidence type="ECO:0000313" key="1">
    <source>
        <dbReference type="EMBL" id="CAY81511.1"/>
    </source>
</evidence>
<gene>
    <name evidence="1" type="ORF">EC1118_1L7_1354g</name>
</gene>
<organism evidence="1">
    <name type="scientific">Saccharomyces cerevisiae (strain Lalvin EC1118 / Prise de mousse)</name>
    <name type="common">Baker's yeast</name>
    <dbReference type="NCBI Taxonomy" id="643680"/>
    <lineage>
        <taxon>Eukaryota</taxon>
        <taxon>Fungi</taxon>
        <taxon>Dikarya</taxon>
        <taxon>Ascomycota</taxon>
        <taxon>Saccharomycotina</taxon>
        <taxon>Saccharomycetes</taxon>
        <taxon>Saccharomycetales</taxon>
        <taxon>Saccharomycetaceae</taxon>
        <taxon>Saccharomyces</taxon>
    </lineage>
</organism>
<accession>C8ZDP5</accession>
<dbReference type="HOGENOM" id="CLU_2135488_0_0_1"/>
<sequence length="113" mass="13364">MECFPSFSFSGFSCFSLFLDNGDEDRSDNWIFFNDIDFCKSGFEYELKHRKHNNEPCRRILVLKHRSGNVRINRIISLLDVQSLHVYINLFHSSFIDKVTIHLTKQYIFPGLP</sequence>
<reference evidence="1" key="1">
    <citation type="journal article" date="2009" name="Proc. Natl. Acad. Sci. U.S.A.">
        <title>Eukaryote-to-eukaryote gene transfer events revealed by the genome sequence of the wine yeast Saccharomyces cerevisiae EC1118.</title>
        <authorList>
            <person name="Novo M."/>
            <person name="Bigey F."/>
            <person name="Beyne E."/>
            <person name="Galeote V."/>
            <person name="Gavory F."/>
            <person name="Mallet S."/>
            <person name="Cambot B."/>
            <person name="Legras J.L."/>
            <person name="Wincker P."/>
            <person name="Casaregola S."/>
            <person name="Dequin S."/>
        </authorList>
    </citation>
    <scope>NUCLEOTIDE SEQUENCE [LARGE SCALE GENOMIC DNA]</scope>
    <source>
        <strain evidence="1">Lalvin EC1118</strain>
        <strain>Lalvin EC1118 / Prise de mousse</strain>
    </source>
</reference>
<dbReference type="EMBL" id="FN393080">
    <property type="protein sequence ID" value="CAY81511.1"/>
    <property type="molecule type" value="Genomic_DNA"/>
</dbReference>